<dbReference type="Gene3D" id="3.20.20.70">
    <property type="entry name" value="Aldolase class I"/>
    <property type="match status" value="1"/>
</dbReference>
<evidence type="ECO:0000256" key="1">
    <source>
        <dbReference type="ARBA" id="ARBA00010424"/>
    </source>
</evidence>
<dbReference type="PANTHER" id="PTHR48413:SF1">
    <property type="entry name" value="PROTEIN HEAT-STRESS-ASSOCIATED 32"/>
    <property type="match status" value="1"/>
</dbReference>
<accession>A0A0C9T469</accession>
<name>A0A0C9T469_SPHS4</name>
<reference evidence="2 3" key="1">
    <citation type="submission" date="2014-06" db="EMBL/GenBank/DDBJ databases">
        <title>Evolutionary Origins and Diversification of the Mycorrhizal Mutualists.</title>
        <authorList>
            <consortium name="DOE Joint Genome Institute"/>
            <consortium name="Mycorrhizal Genomics Consortium"/>
            <person name="Kohler A."/>
            <person name="Kuo A."/>
            <person name="Nagy L.G."/>
            <person name="Floudas D."/>
            <person name="Copeland A."/>
            <person name="Barry K.W."/>
            <person name="Cichocki N."/>
            <person name="Veneault-Fourrey C."/>
            <person name="LaButti K."/>
            <person name="Lindquist E.A."/>
            <person name="Lipzen A."/>
            <person name="Lundell T."/>
            <person name="Morin E."/>
            <person name="Murat C."/>
            <person name="Riley R."/>
            <person name="Ohm R."/>
            <person name="Sun H."/>
            <person name="Tunlid A."/>
            <person name="Henrissat B."/>
            <person name="Grigoriev I.V."/>
            <person name="Hibbett D.S."/>
            <person name="Martin F."/>
        </authorList>
    </citation>
    <scope>NUCLEOTIDE SEQUENCE [LARGE SCALE GENOMIC DNA]</scope>
    <source>
        <strain evidence="2 3">SS14</strain>
    </source>
</reference>
<dbReference type="InterPro" id="IPR013785">
    <property type="entry name" value="Aldolase_TIM"/>
</dbReference>
<dbReference type="InterPro" id="IPR003830">
    <property type="entry name" value="ComA_synth"/>
</dbReference>
<dbReference type="AlphaFoldDB" id="A0A0C9T469"/>
<evidence type="ECO:0000313" key="3">
    <source>
        <dbReference type="Proteomes" id="UP000054279"/>
    </source>
</evidence>
<dbReference type="Pfam" id="PF02679">
    <property type="entry name" value="ComA"/>
    <property type="match status" value="1"/>
</dbReference>
<organism evidence="2 3">
    <name type="scientific">Sphaerobolus stellatus (strain SS14)</name>
    <dbReference type="NCBI Taxonomy" id="990650"/>
    <lineage>
        <taxon>Eukaryota</taxon>
        <taxon>Fungi</taxon>
        <taxon>Dikarya</taxon>
        <taxon>Basidiomycota</taxon>
        <taxon>Agaricomycotina</taxon>
        <taxon>Agaricomycetes</taxon>
        <taxon>Phallomycetidae</taxon>
        <taxon>Geastrales</taxon>
        <taxon>Sphaerobolaceae</taxon>
        <taxon>Sphaerobolus</taxon>
    </lineage>
</organism>
<protein>
    <submittedName>
        <fullName evidence="2">Unplaced genomic scaffold SPHSTscaffold_535, whole genome shotgun sequence</fullName>
    </submittedName>
</protein>
<dbReference type="InterPro" id="IPR036112">
    <property type="entry name" value="ComA_synth_sf"/>
</dbReference>
<comment type="similarity">
    <text evidence="1">Belongs to the phosphosulfolactate synthase family.</text>
</comment>
<evidence type="ECO:0000313" key="2">
    <source>
        <dbReference type="EMBL" id="KIJ23683.1"/>
    </source>
</evidence>
<gene>
    <name evidence="2" type="ORF">M422DRAFT_275684</name>
</gene>
<proteinExistence type="inferred from homology"/>
<keyword evidence="3" id="KW-1185">Reference proteome</keyword>
<dbReference type="PANTHER" id="PTHR48413">
    <property type="match status" value="1"/>
</dbReference>
<dbReference type="SUPFAM" id="SSF102110">
    <property type="entry name" value="(2r)-phospho-3-sulfolactate synthase ComA"/>
    <property type="match status" value="1"/>
</dbReference>
<dbReference type="OrthoDB" id="47007at2759"/>
<dbReference type="Proteomes" id="UP000054279">
    <property type="component" value="Unassembled WGS sequence"/>
</dbReference>
<dbReference type="HOGENOM" id="CLU_1950191_0_0_1"/>
<sequence>MPFHLRSSLVTRSRPFAPKLTRLNQRHATGSSIIPTSFAGFGFIAANPLPPKPRVDGGRAITEIRGPYYNAAFGPAALADTLALAGPWVDGLKFAGGGFTLMSAKSVQAMIDVAHKHDVYVSTGGAARS</sequence>
<dbReference type="EMBL" id="KN837610">
    <property type="protein sequence ID" value="KIJ23683.1"/>
    <property type="molecule type" value="Genomic_DNA"/>
</dbReference>